<evidence type="ECO:0000256" key="7">
    <source>
        <dbReference type="ARBA" id="ARBA00022840"/>
    </source>
</evidence>
<dbReference type="PROSITE" id="PS50880">
    <property type="entry name" value="TOPRIM"/>
    <property type="match status" value="1"/>
</dbReference>
<dbReference type="InterPro" id="IPR013760">
    <property type="entry name" value="Topo_IIA-like_dom_sf"/>
</dbReference>
<evidence type="ECO:0000256" key="1">
    <source>
        <dbReference type="ARBA" id="ARBA00000185"/>
    </source>
</evidence>
<dbReference type="SMART" id="SM00387">
    <property type="entry name" value="HATPase_c"/>
    <property type="match status" value="1"/>
</dbReference>
<dbReference type="Pfam" id="PF01751">
    <property type="entry name" value="Toprim"/>
    <property type="match status" value="1"/>
</dbReference>
<dbReference type="RefSeq" id="WP_063261652.1">
    <property type="nucleotide sequence ID" value="NZ_LJKE01000056.1"/>
</dbReference>
<dbReference type="CDD" id="cd00822">
    <property type="entry name" value="TopoII_Trans_DNA_gyrase"/>
    <property type="match status" value="1"/>
</dbReference>
<evidence type="ECO:0000256" key="5">
    <source>
        <dbReference type="ARBA" id="ARBA00022723"/>
    </source>
</evidence>
<dbReference type="SMART" id="SM00433">
    <property type="entry name" value="TOP2c"/>
    <property type="match status" value="1"/>
</dbReference>
<dbReference type="PANTHER" id="PTHR45866:SF1">
    <property type="entry name" value="DNA GYRASE SUBUNIT B, MITOCHONDRIAL"/>
    <property type="match status" value="1"/>
</dbReference>
<dbReference type="InterPro" id="IPR014721">
    <property type="entry name" value="Ribsml_uS5_D2-typ_fold_subgr"/>
</dbReference>
<evidence type="ECO:0000313" key="15">
    <source>
        <dbReference type="Proteomes" id="UP000076482"/>
    </source>
</evidence>
<sequence length="664" mass="74870">MDITTVKRVEEEYDADQIEVLEGLEAVRKRPGMYIGSTSFQGLHHLIKEIVDNSNDEYQAGFCNRIHVTTYKDGSLSVQDNGRGIPTGIQKKYNKPAVEVALTTLHAGGKFKGGKGAYKNSGGLHGVGASCVNALSEWMKTTIHQNGKVYQMNFAKGHKTSELTVVGTCPEEQTGTLIHFLPDDTIFLETTVFDYKWIYNYLQESAMLNRNLEIVFTDERQVDDNGEPLTVTFLYEDGIAQYVRHLNRTKHVLHEDVVSMMGEKDDVVVEISLQYTSSDSRDRIFSFANNINTPEGGKHEESFKRTLTNVMKEYIANSNLLKSKSKKDKSTDEKAKDEPNGDDIRTGLTAIISVKVLDPQFEGQTKNKLQNPEVTPVISEIVSENLRRYFDDNPDTTNAIVQKIVDAFEIRLAVKRTRENEKKKRSSFNNSRTLPAKLEDALSNNVAIKELYIVEGDSAGGAAKQGRDKETQAILPLKGKSLNTEKAEMQKILDNKEISAIISAIGTGVLDQYIHENRRYDKVIIMTDADVDGSHITVLLLTFFYRYMRPLLEHGCVYLACPPLYKIKHGKTSKYVYSNEEKEAYLATLGPKTKVSLQRYKGLGEMNPTQLWETTMDPEIRTLERQTLSDAAILDEMFSDLMGDDPQRRKEFVTQYGIEAEADI</sequence>
<comment type="cofactor">
    <cofactor evidence="2">
        <name>Mg(2+)</name>
        <dbReference type="ChEBI" id="CHEBI:18420"/>
    </cofactor>
</comment>
<evidence type="ECO:0000256" key="4">
    <source>
        <dbReference type="ARBA" id="ARBA00012895"/>
    </source>
</evidence>
<dbReference type="PANTHER" id="PTHR45866">
    <property type="entry name" value="DNA GYRASE/TOPOISOMERASE SUBUNIT B"/>
    <property type="match status" value="1"/>
</dbReference>
<dbReference type="Proteomes" id="UP000076482">
    <property type="component" value="Unassembled WGS sequence"/>
</dbReference>
<keyword evidence="8" id="KW-0460">Magnesium</keyword>
<protein>
    <recommendedName>
        <fullName evidence="4">DNA topoisomerase (ATP-hydrolyzing)</fullName>
        <ecNumber evidence="4">5.6.2.2</ecNumber>
    </recommendedName>
</protein>
<dbReference type="FunFam" id="3.30.565.10:FF:000002">
    <property type="entry name" value="DNA gyrase subunit B"/>
    <property type="match status" value="1"/>
</dbReference>
<dbReference type="InterPro" id="IPR006171">
    <property type="entry name" value="TOPRIM_dom"/>
</dbReference>
<dbReference type="SUPFAM" id="SSF55874">
    <property type="entry name" value="ATPase domain of HSP90 chaperone/DNA topoisomerase II/histidine kinase"/>
    <property type="match status" value="1"/>
</dbReference>
<dbReference type="InterPro" id="IPR018522">
    <property type="entry name" value="TopoIIA_CS"/>
</dbReference>
<evidence type="ECO:0000256" key="2">
    <source>
        <dbReference type="ARBA" id="ARBA00001946"/>
    </source>
</evidence>
<dbReference type="GO" id="GO:0003677">
    <property type="term" value="F:DNA binding"/>
    <property type="evidence" value="ECO:0007669"/>
    <property type="project" value="UniProtKB-KW"/>
</dbReference>
<keyword evidence="9" id="KW-0799">Topoisomerase</keyword>
<dbReference type="Gene3D" id="3.30.565.10">
    <property type="entry name" value="Histidine kinase-like ATPase, C-terminal domain"/>
    <property type="match status" value="1"/>
</dbReference>
<dbReference type="EC" id="5.6.2.2" evidence="4"/>
<evidence type="ECO:0000313" key="14">
    <source>
        <dbReference type="EMBL" id="KZD63352.1"/>
    </source>
</evidence>
<dbReference type="InterPro" id="IPR013759">
    <property type="entry name" value="Topo_IIA_B_C"/>
</dbReference>
<feature type="compositionally biased region" description="Basic and acidic residues" evidence="12">
    <location>
        <begin position="328"/>
        <end position="344"/>
    </location>
</feature>
<evidence type="ECO:0000256" key="12">
    <source>
        <dbReference type="SAM" id="MobiDB-lite"/>
    </source>
</evidence>
<dbReference type="InterPro" id="IPR020568">
    <property type="entry name" value="Ribosomal_Su5_D2-typ_SF"/>
</dbReference>
<evidence type="ECO:0000256" key="10">
    <source>
        <dbReference type="ARBA" id="ARBA00023125"/>
    </source>
</evidence>
<evidence type="ECO:0000256" key="8">
    <source>
        <dbReference type="ARBA" id="ARBA00022842"/>
    </source>
</evidence>
<keyword evidence="5" id="KW-0479">Metal-binding</keyword>
<dbReference type="PATRIC" id="fig|1396.535.peg.3983"/>
<keyword evidence="6" id="KW-0547">Nucleotide-binding</keyword>
<keyword evidence="11" id="KW-0413">Isomerase</keyword>
<accession>A0A164NCN1</accession>
<dbReference type="GO" id="GO:0034335">
    <property type="term" value="F:DNA negative supercoiling activity"/>
    <property type="evidence" value="ECO:0007669"/>
    <property type="project" value="UniProtKB-ARBA"/>
</dbReference>
<dbReference type="SUPFAM" id="SSF54211">
    <property type="entry name" value="Ribosomal protein S5 domain 2-like"/>
    <property type="match status" value="1"/>
</dbReference>
<dbReference type="InterPro" id="IPR003594">
    <property type="entry name" value="HATPase_dom"/>
</dbReference>
<dbReference type="SUPFAM" id="SSF56719">
    <property type="entry name" value="Type II DNA topoisomerase"/>
    <property type="match status" value="1"/>
</dbReference>
<evidence type="ECO:0000256" key="11">
    <source>
        <dbReference type="ARBA" id="ARBA00023235"/>
    </source>
</evidence>
<dbReference type="GO" id="GO:0006265">
    <property type="term" value="P:DNA topological change"/>
    <property type="evidence" value="ECO:0007669"/>
    <property type="project" value="InterPro"/>
</dbReference>
<keyword evidence="10" id="KW-0238">DNA-binding</keyword>
<reference evidence="14 15" key="1">
    <citation type="submission" date="2015-09" db="EMBL/GenBank/DDBJ databases">
        <title>Bacillus cereus food isolates.</title>
        <authorList>
            <person name="Boekhorst J."/>
        </authorList>
    </citation>
    <scope>NUCLEOTIDE SEQUENCE [LARGE SCALE GENOMIC DNA]</scope>
    <source>
        <strain evidence="14 15">B4088</strain>
    </source>
</reference>
<evidence type="ECO:0000256" key="3">
    <source>
        <dbReference type="ARBA" id="ARBA00010708"/>
    </source>
</evidence>
<dbReference type="InterPro" id="IPR002288">
    <property type="entry name" value="DNA_gyrase_B_C"/>
</dbReference>
<dbReference type="InterPro" id="IPR000565">
    <property type="entry name" value="Topo_IIA_B"/>
</dbReference>
<dbReference type="NCBIfam" id="NF004189">
    <property type="entry name" value="PRK05644.1"/>
    <property type="match status" value="1"/>
</dbReference>
<dbReference type="Gene3D" id="3.40.50.670">
    <property type="match status" value="1"/>
</dbReference>
<gene>
    <name evidence="14" type="ORF">B4088_3337</name>
</gene>
<dbReference type="FunFam" id="3.40.50.670:FF:000001">
    <property type="entry name" value="DNA topoisomerase 2"/>
    <property type="match status" value="1"/>
</dbReference>
<comment type="catalytic activity">
    <reaction evidence="1">
        <text>ATP-dependent breakage, passage and rejoining of double-stranded DNA.</text>
        <dbReference type="EC" id="5.6.2.2"/>
    </reaction>
</comment>
<dbReference type="InterPro" id="IPR001241">
    <property type="entry name" value="Topo_IIA"/>
</dbReference>
<dbReference type="Pfam" id="PF00204">
    <property type="entry name" value="DNA_gyraseB"/>
    <property type="match status" value="1"/>
</dbReference>
<evidence type="ECO:0000256" key="9">
    <source>
        <dbReference type="ARBA" id="ARBA00023029"/>
    </source>
</evidence>
<dbReference type="PROSITE" id="PS00177">
    <property type="entry name" value="TOPOISOMERASE_II"/>
    <property type="match status" value="1"/>
</dbReference>
<dbReference type="Pfam" id="PF00986">
    <property type="entry name" value="DNA_gyraseB_C"/>
    <property type="match status" value="1"/>
</dbReference>
<feature type="region of interest" description="Disordered" evidence="12">
    <location>
        <begin position="322"/>
        <end position="344"/>
    </location>
</feature>
<organism evidence="14 15">
    <name type="scientific">Bacillus cereus</name>
    <dbReference type="NCBI Taxonomy" id="1396"/>
    <lineage>
        <taxon>Bacteria</taxon>
        <taxon>Bacillati</taxon>
        <taxon>Bacillota</taxon>
        <taxon>Bacilli</taxon>
        <taxon>Bacillales</taxon>
        <taxon>Bacillaceae</taxon>
        <taxon>Bacillus</taxon>
        <taxon>Bacillus cereus group</taxon>
    </lineage>
</organism>
<proteinExistence type="inferred from homology"/>
<dbReference type="CDD" id="cd16928">
    <property type="entry name" value="HATPase_GyrB-like"/>
    <property type="match status" value="1"/>
</dbReference>
<keyword evidence="7" id="KW-0067">ATP-binding</keyword>
<dbReference type="InterPro" id="IPR013506">
    <property type="entry name" value="Topo_IIA_bsu_dom2"/>
</dbReference>
<dbReference type="PRINTS" id="PR00418">
    <property type="entry name" value="TPI2FAMILY"/>
</dbReference>
<comment type="similarity">
    <text evidence="3">Belongs to the type II topoisomerase GyrB family.</text>
</comment>
<feature type="domain" description="Toprim" evidence="13">
    <location>
        <begin position="449"/>
        <end position="563"/>
    </location>
</feature>
<dbReference type="Gene3D" id="3.30.230.10">
    <property type="match status" value="1"/>
</dbReference>
<dbReference type="GO" id="GO:0005524">
    <property type="term" value="F:ATP binding"/>
    <property type="evidence" value="ECO:0007669"/>
    <property type="project" value="UniProtKB-KW"/>
</dbReference>
<dbReference type="AlphaFoldDB" id="A0A164NCN1"/>
<dbReference type="InterPro" id="IPR036890">
    <property type="entry name" value="HATPase_C_sf"/>
</dbReference>
<evidence type="ECO:0000259" key="13">
    <source>
        <dbReference type="PROSITE" id="PS50880"/>
    </source>
</evidence>
<dbReference type="PRINTS" id="PR01159">
    <property type="entry name" value="DNAGYRASEB"/>
</dbReference>
<dbReference type="GO" id="GO:0046872">
    <property type="term" value="F:metal ion binding"/>
    <property type="evidence" value="ECO:0007669"/>
    <property type="project" value="UniProtKB-KW"/>
</dbReference>
<dbReference type="EMBL" id="LJKE01000056">
    <property type="protein sequence ID" value="KZD63352.1"/>
    <property type="molecule type" value="Genomic_DNA"/>
</dbReference>
<evidence type="ECO:0000256" key="6">
    <source>
        <dbReference type="ARBA" id="ARBA00022741"/>
    </source>
</evidence>
<comment type="caution">
    <text evidence="14">The sequence shown here is derived from an EMBL/GenBank/DDBJ whole genome shotgun (WGS) entry which is preliminary data.</text>
</comment>
<dbReference type="Pfam" id="PF02518">
    <property type="entry name" value="HATPase_c"/>
    <property type="match status" value="1"/>
</dbReference>
<name>A0A164NCN1_BACCE</name>